<feature type="transmembrane region" description="Helical" evidence="7">
    <location>
        <begin position="458"/>
        <end position="479"/>
    </location>
</feature>
<dbReference type="PANTHER" id="PTHR43791">
    <property type="entry name" value="PERMEASE-RELATED"/>
    <property type="match status" value="1"/>
</dbReference>
<dbReference type="EMBL" id="KB822721">
    <property type="protein sequence ID" value="ETN39519.1"/>
    <property type="molecule type" value="Genomic_DNA"/>
</dbReference>
<reference evidence="8 9" key="1">
    <citation type="submission" date="2013-03" db="EMBL/GenBank/DDBJ databases">
        <title>The Genome Sequence of Phialophora europaea CBS 101466.</title>
        <authorList>
            <consortium name="The Broad Institute Genomics Platform"/>
            <person name="Cuomo C."/>
            <person name="de Hoog S."/>
            <person name="Gorbushina A."/>
            <person name="Walker B."/>
            <person name="Young S.K."/>
            <person name="Zeng Q."/>
            <person name="Gargeya S."/>
            <person name="Fitzgerald M."/>
            <person name="Haas B."/>
            <person name="Abouelleil A."/>
            <person name="Allen A.W."/>
            <person name="Alvarado L."/>
            <person name="Arachchi H.M."/>
            <person name="Berlin A.M."/>
            <person name="Chapman S.B."/>
            <person name="Gainer-Dewar J."/>
            <person name="Goldberg J."/>
            <person name="Griggs A."/>
            <person name="Gujja S."/>
            <person name="Hansen M."/>
            <person name="Howarth C."/>
            <person name="Imamovic A."/>
            <person name="Ireland A."/>
            <person name="Larimer J."/>
            <person name="McCowan C."/>
            <person name="Murphy C."/>
            <person name="Pearson M."/>
            <person name="Poon T.W."/>
            <person name="Priest M."/>
            <person name="Roberts A."/>
            <person name="Saif S."/>
            <person name="Shea T."/>
            <person name="Sisk P."/>
            <person name="Sykes S."/>
            <person name="Wortman J."/>
            <person name="Nusbaum C."/>
            <person name="Birren B."/>
        </authorList>
    </citation>
    <scope>NUCLEOTIDE SEQUENCE [LARGE SCALE GENOMIC DNA]</scope>
    <source>
        <strain evidence="8 9">CBS 101466</strain>
    </source>
</reference>
<dbReference type="OrthoDB" id="2985014at2759"/>
<keyword evidence="4 7" id="KW-1133">Transmembrane helix</keyword>
<evidence type="ECO:0000256" key="2">
    <source>
        <dbReference type="ARBA" id="ARBA00022448"/>
    </source>
</evidence>
<feature type="transmembrane region" description="Helical" evidence="7">
    <location>
        <begin position="132"/>
        <end position="151"/>
    </location>
</feature>
<evidence type="ECO:0000256" key="6">
    <source>
        <dbReference type="SAM" id="MobiDB-lite"/>
    </source>
</evidence>
<protein>
    <recommendedName>
        <fullName evidence="10">Major facilitator superfamily (MFS) profile domain-containing protein</fullName>
    </recommendedName>
</protein>
<name>W2RUZ5_CYPE1</name>
<dbReference type="VEuPathDB" id="FungiDB:HMPREF1541_05745"/>
<accession>W2RUZ5</accession>
<evidence type="ECO:0008006" key="10">
    <source>
        <dbReference type="Google" id="ProtNLM"/>
    </source>
</evidence>
<feature type="transmembrane region" description="Helical" evidence="7">
    <location>
        <begin position="195"/>
        <end position="215"/>
    </location>
</feature>
<keyword evidence="5 7" id="KW-0472">Membrane</keyword>
<feature type="transmembrane region" description="Helical" evidence="7">
    <location>
        <begin position="105"/>
        <end position="125"/>
    </location>
</feature>
<feature type="transmembrane region" description="Helical" evidence="7">
    <location>
        <begin position="298"/>
        <end position="316"/>
    </location>
</feature>
<dbReference type="GO" id="GO:0022857">
    <property type="term" value="F:transmembrane transporter activity"/>
    <property type="evidence" value="ECO:0007669"/>
    <property type="project" value="InterPro"/>
</dbReference>
<dbReference type="Gene3D" id="1.20.1250.20">
    <property type="entry name" value="MFS general substrate transporter like domains"/>
    <property type="match status" value="1"/>
</dbReference>
<feature type="transmembrane region" description="Helical" evidence="7">
    <location>
        <begin position="336"/>
        <end position="356"/>
    </location>
</feature>
<dbReference type="eggNOG" id="KOG2533">
    <property type="taxonomic scope" value="Eukaryota"/>
</dbReference>
<organism evidence="8 9">
    <name type="scientific">Cyphellophora europaea (strain CBS 101466)</name>
    <name type="common">Phialophora europaea</name>
    <dbReference type="NCBI Taxonomy" id="1220924"/>
    <lineage>
        <taxon>Eukaryota</taxon>
        <taxon>Fungi</taxon>
        <taxon>Dikarya</taxon>
        <taxon>Ascomycota</taxon>
        <taxon>Pezizomycotina</taxon>
        <taxon>Eurotiomycetes</taxon>
        <taxon>Chaetothyriomycetidae</taxon>
        <taxon>Chaetothyriales</taxon>
        <taxon>Cyphellophoraceae</taxon>
        <taxon>Cyphellophora</taxon>
    </lineage>
</organism>
<feature type="transmembrane region" description="Helical" evidence="7">
    <location>
        <begin position="425"/>
        <end position="446"/>
    </location>
</feature>
<dbReference type="GeneID" id="19973084"/>
<dbReference type="Proteomes" id="UP000030752">
    <property type="component" value="Unassembled WGS sequence"/>
</dbReference>
<evidence type="ECO:0000256" key="3">
    <source>
        <dbReference type="ARBA" id="ARBA00022692"/>
    </source>
</evidence>
<sequence length="511" mass="57134">MSILPAVEPKGDVPGVNVFADEKSDKAPSSSSEPQDVQSFLSSFTAEEHKSIMKKVDRRFLLLIGLMYMLKNIDYMNAAVVKVLQVGEPRNILTELNMTPDEYNWVQSIYFISYIIFEVPSNLMLKKMTPRLWQSRIIFSWGLVLACHAAVHNKQGIYACRFFLGMMEAGLFPGLAAQLCSWYRTEEMGKPIMWMFGWQNCAGVVGSMLAYGISYMNGLGGLSGWQWVYLLEGLFTVLFAGVVWFCLPDYPKSASSDKWLTPREQEYLEVRLTSNAPKTSDSAFDTAEIIASLKNPRTYSFCLMQVLMNLGGYGLQWQLPTVTTSLGFAGLPRNQLLNIAPAAASVLAIIFAGWFLGRAYLTRPQFSMFICAGAFAFFLVLCVPGDVSRMATYMACIFGTMFYSVYFIPFWAWRSATLVGTTGTAFTLAFQSCIGQVGGVVGPQLFQSRFAHNGYKTSFAICAAAIGGSWLANCWTWYLTAKNENDIRRVARLRIKAYREGRVWAGKDIEV</sequence>
<dbReference type="SUPFAM" id="SSF103473">
    <property type="entry name" value="MFS general substrate transporter"/>
    <property type="match status" value="1"/>
</dbReference>
<evidence type="ECO:0000313" key="9">
    <source>
        <dbReference type="Proteomes" id="UP000030752"/>
    </source>
</evidence>
<comment type="subcellular location">
    <subcellularLocation>
        <location evidence="1">Membrane</location>
        <topology evidence="1">Multi-pass membrane protein</topology>
    </subcellularLocation>
</comment>
<evidence type="ECO:0000256" key="4">
    <source>
        <dbReference type="ARBA" id="ARBA00022989"/>
    </source>
</evidence>
<dbReference type="InParanoid" id="W2RUZ5"/>
<dbReference type="InterPro" id="IPR036259">
    <property type="entry name" value="MFS_trans_sf"/>
</dbReference>
<feature type="transmembrane region" description="Helical" evidence="7">
    <location>
        <begin position="163"/>
        <end position="183"/>
    </location>
</feature>
<evidence type="ECO:0000256" key="7">
    <source>
        <dbReference type="SAM" id="Phobius"/>
    </source>
</evidence>
<feature type="transmembrane region" description="Helical" evidence="7">
    <location>
        <begin position="392"/>
        <end position="413"/>
    </location>
</feature>
<keyword evidence="2" id="KW-0813">Transport</keyword>
<evidence type="ECO:0000256" key="5">
    <source>
        <dbReference type="ARBA" id="ARBA00023136"/>
    </source>
</evidence>
<dbReference type="InterPro" id="IPR011701">
    <property type="entry name" value="MFS"/>
</dbReference>
<dbReference type="PANTHER" id="PTHR43791:SF91">
    <property type="entry name" value="MAJOR FACILITATOR SUPERFAMILY (MFS) PROFILE DOMAIN-CONTAINING PROTEIN-RELATED"/>
    <property type="match status" value="1"/>
</dbReference>
<dbReference type="RefSeq" id="XP_008718304.1">
    <property type="nucleotide sequence ID" value="XM_008720082.1"/>
</dbReference>
<feature type="transmembrane region" description="Helical" evidence="7">
    <location>
        <begin position="227"/>
        <end position="247"/>
    </location>
</feature>
<dbReference type="FunFam" id="1.20.1250.20:FF:000018">
    <property type="entry name" value="MFS transporter permease"/>
    <property type="match status" value="1"/>
</dbReference>
<gene>
    <name evidence="8" type="ORF">HMPREF1541_05745</name>
</gene>
<dbReference type="Pfam" id="PF07690">
    <property type="entry name" value="MFS_1"/>
    <property type="match status" value="1"/>
</dbReference>
<feature type="region of interest" description="Disordered" evidence="6">
    <location>
        <begin position="1"/>
        <end position="35"/>
    </location>
</feature>
<evidence type="ECO:0000313" key="8">
    <source>
        <dbReference type="EMBL" id="ETN39519.1"/>
    </source>
</evidence>
<keyword evidence="3 7" id="KW-0812">Transmembrane</keyword>
<evidence type="ECO:0000256" key="1">
    <source>
        <dbReference type="ARBA" id="ARBA00004141"/>
    </source>
</evidence>
<proteinExistence type="predicted"/>
<feature type="transmembrane region" description="Helical" evidence="7">
    <location>
        <begin position="368"/>
        <end position="386"/>
    </location>
</feature>
<dbReference type="HOGENOM" id="CLU_001265_0_0_1"/>
<feature type="transmembrane region" description="Helical" evidence="7">
    <location>
        <begin position="60"/>
        <end position="85"/>
    </location>
</feature>
<keyword evidence="9" id="KW-1185">Reference proteome</keyword>
<dbReference type="GO" id="GO:0016020">
    <property type="term" value="C:membrane"/>
    <property type="evidence" value="ECO:0007669"/>
    <property type="project" value="UniProtKB-SubCell"/>
</dbReference>
<dbReference type="AlphaFoldDB" id="W2RUZ5"/>